<dbReference type="GO" id="GO:0020037">
    <property type="term" value="F:heme binding"/>
    <property type="evidence" value="ECO:0007669"/>
    <property type="project" value="InterPro"/>
</dbReference>
<evidence type="ECO:0000313" key="5">
    <source>
        <dbReference type="EMBL" id="BAS83470.1"/>
    </source>
</evidence>
<organism evidence="5 6">
    <name type="scientific">Oryza sativa subsp. japonica</name>
    <name type="common">Rice</name>
    <dbReference type="NCBI Taxonomy" id="39947"/>
    <lineage>
        <taxon>Eukaryota</taxon>
        <taxon>Viridiplantae</taxon>
        <taxon>Streptophyta</taxon>
        <taxon>Embryophyta</taxon>
        <taxon>Tracheophyta</taxon>
        <taxon>Spermatophyta</taxon>
        <taxon>Magnoliopsida</taxon>
        <taxon>Liliopsida</taxon>
        <taxon>Poales</taxon>
        <taxon>Poaceae</taxon>
        <taxon>BOP clade</taxon>
        <taxon>Oryzoideae</taxon>
        <taxon>Oryzeae</taxon>
        <taxon>Oryzinae</taxon>
        <taxon>Oryza</taxon>
        <taxon>Oryza sativa</taxon>
    </lineage>
</organism>
<dbReference type="PROSITE" id="PS51007">
    <property type="entry name" value="CYTC"/>
    <property type="match status" value="1"/>
</dbReference>
<evidence type="ECO:0000313" key="6">
    <source>
        <dbReference type="Proteomes" id="UP000059680"/>
    </source>
</evidence>
<evidence type="ECO:0000256" key="1">
    <source>
        <dbReference type="ARBA" id="ARBA00022723"/>
    </source>
</evidence>
<accession>A0A0P0VVY7</accession>
<dbReference type="InterPro" id="IPR009056">
    <property type="entry name" value="Cyt_c-like_dom"/>
</dbReference>
<keyword evidence="3" id="KW-0349">Heme</keyword>
<evidence type="ECO:0000259" key="4">
    <source>
        <dbReference type="PROSITE" id="PS51007"/>
    </source>
</evidence>
<dbReference type="AlphaFoldDB" id="A0A0P0VVY7"/>
<dbReference type="GO" id="GO:0009055">
    <property type="term" value="F:electron transfer activity"/>
    <property type="evidence" value="ECO:0007669"/>
    <property type="project" value="InterPro"/>
</dbReference>
<sequence>MSTSTMTFSALCRSAKCSVCTISTRGRMLNRCARSMLCSSCHRTVSCAIGPNHRSILSTASIDAAAAASSTGCPLQLSLSFAFTAVRMVTGSILYSSSLFERSIPASTSLLWIVGQSCLSSISAHTIMFAYRSSIPEPPTVLAGGLMDSDAEKAVSFCRKMGAECRIAAAGDAACCKGPDVRRSAHARPTVKSGKPGTYAPNVIEMRASTASTDLAMSLDTLCAATLQSELSMSRRTFCRCELSSRISFSPGSGTCLLADGPGCAGIGPLCLIHCSIRRSDASSSLSASISAYSFAVAATCRSIFLNRFAAPL</sequence>
<keyword evidence="6" id="KW-1185">Reference proteome</keyword>
<evidence type="ECO:0000256" key="2">
    <source>
        <dbReference type="ARBA" id="ARBA00023004"/>
    </source>
</evidence>
<dbReference type="Proteomes" id="UP000059680">
    <property type="component" value="Chromosome 3"/>
</dbReference>
<feature type="domain" description="Cytochrome c" evidence="4">
    <location>
        <begin position="21"/>
        <end position="162"/>
    </location>
</feature>
<dbReference type="InParanoid" id="A0A0P0VVY7"/>
<evidence type="ECO:0000256" key="3">
    <source>
        <dbReference type="PROSITE-ProRule" id="PRU00433"/>
    </source>
</evidence>
<name>A0A0P0VVY7_ORYSJ</name>
<protein>
    <submittedName>
        <fullName evidence="5">Os03g0270600 protein</fullName>
    </submittedName>
</protein>
<dbReference type="PaxDb" id="39947-A0A0P0VVY7"/>
<keyword evidence="2 3" id="KW-0408">Iron</keyword>
<proteinExistence type="predicted"/>
<reference evidence="5 6" key="3">
    <citation type="journal article" date="2013" name="Rice">
        <title>Improvement of the Oryza sativa Nipponbare reference genome using next generation sequence and optical map data.</title>
        <authorList>
            <person name="Kawahara Y."/>
            <person name="de la Bastide M."/>
            <person name="Hamilton J.P."/>
            <person name="Kanamori H."/>
            <person name="McCombie W.R."/>
            <person name="Ouyang S."/>
            <person name="Schwartz D.C."/>
            <person name="Tanaka T."/>
            <person name="Wu J."/>
            <person name="Zhou S."/>
            <person name="Childs K.L."/>
            <person name="Davidson R.M."/>
            <person name="Lin H."/>
            <person name="Quesada-Ocampo L."/>
            <person name="Vaillancourt B."/>
            <person name="Sakai H."/>
            <person name="Lee S.S."/>
            <person name="Kim J."/>
            <person name="Numa H."/>
            <person name="Itoh T."/>
            <person name="Buell C.R."/>
            <person name="Matsumoto T."/>
        </authorList>
    </citation>
    <scope>NUCLEOTIDE SEQUENCE [LARGE SCALE GENOMIC DNA]</scope>
    <source>
        <strain evidence="6">cv. Nipponbare</strain>
    </source>
</reference>
<dbReference type="GO" id="GO:0046872">
    <property type="term" value="F:metal ion binding"/>
    <property type="evidence" value="ECO:0007669"/>
    <property type="project" value="UniProtKB-KW"/>
</dbReference>
<reference evidence="6" key="1">
    <citation type="journal article" date="2005" name="Nature">
        <title>The map-based sequence of the rice genome.</title>
        <authorList>
            <consortium name="International rice genome sequencing project (IRGSP)"/>
            <person name="Matsumoto T."/>
            <person name="Wu J."/>
            <person name="Kanamori H."/>
            <person name="Katayose Y."/>
            <person name="Fujisawa M."/>
            <person name="Namiki N."/>
            <person name="Mizuno H."/>
            <person name="Yamamoto K."/>
            <person name="Antonio B.A."/>
            <person name="Baba T."/>
            <person name="Sakata K."/>
            <person name="Nagamura Y."/>
            <person name="Aoki H."/>
            <person name="Arikawa K."/>
            <person name="Arita K."/>
            <person name="Bito T."/>
            <person name="Chiden Y."/>
            <person name="Fujitsuka N."/>
            <person name="Fukunaka R."/>
            <person name="Hamada M."/>
            <person name="Harada C."/>
            <person name="Hayashi A."/>
            <person name="Hijishita S."/>
            <person name="Honda M."/>
            <person name="Hosokawa S."/>
            <person name="Ichikawa Y."/>
            <person name="Idonuma A."/>
            <person name="Iijima M."/>
            <person name="Ikeda M."/>
            <person name="Ikeno M."/>
            <person name="Ito K."/>
            <person name="Ito S."/>
            <person name="Ito T."/>
            <person name="Ito Y."/>
            <person name="Ito Y."/>
            <person name="Iwabuchi A."/>
            <person name="Kamiya K."/>
            <person name="Karasawa W."/>
            <person name="Kurita K."/>
            <person name="Katagiri S."/>
            <person name="Kikuta A."/>
            <person name="Kobayashi H."/>
            <person name="Kobayashi N."/>
            <person name="Machita K."/>
            <person name="Maehara T."/>
            <person name="Masukawa M."/>
            <person name="Mizubayashi T."/>
            <person name="Mukai Y."/>
            <person name="Nagasaki H."/>
            <person name="Nagata Y."/>
            <person name="Naito S."/>
            <person name="Nakashima M."/>
            <person name="Nakama Y."/>
            <person name="Nakamichi Y."/>
            <person name="Nakamura M."/>
            <person name="Meguro A."/>
            <person name="Negishi M."/>
            <person name="Ohta I."/>
            <person name="Ohta T."/>
            <person name="Okamoto M."/>
            <person name="Ono N."/>
            <person name="Saji S."/>
            <person name="Sakaguchi M."/>
            <person name="Sakai K."/>
            <person name="Shibata M."/>
            <person name="Shimokawa T."/>
            <person name="Song J."/>
            <person name="Takazaki Y."/>
            <person name="Terasawa K."/>
            <person name="Tsugane M."/>
            <person name="Tsuji K."/>
            <person name="Ueda S."/>
            <person name="Waki K."/>
            <person name="Yamagata H."/>
            <person name="Yamamoto M."/>
            <person name="Yamamoto S."/>
            <person name="Yamane H."/>
            <person name="Yoshiki S."/>
            <person name="Yoshihara R."/>
            <person name="Yukawa K."/>
            <person name="Zhong H."/>
            <person name="Yano M."/>
            <person name="Yuan Q."/>
            <person name="Ouyang S."/>
            <person name="Liu J."/>
            <person name="Jones K.M."/>
            <person name="Gansberger K."/>
            <person name="Moffat K."/>
            <person name="Hill J."/>
            <person name="Bera J."/>
            <person name="Fadrosh D."/>
            <person name="Jin S."/>
            <person name="Johri S."/>
            <person name="Kim M."/>
            <person name="Overton L."/>
            <person name="Reardon M."/>
            <person name="Tsitrin T."/>
            <person name="Vuong H."/>
            <person name="Weaver B."/>
            <person name="Ciecko A."/>
            <person name="Tallon L."/>
            <person name="Jackson J."/>
            <person name="Pai G."/>
            <person name="Aken S.V."/>
            <person name="Utterback T."/>
            <person name="Reidmuller S."/>
            <person name="Feldblyum T."/>
            <person name="Hsiao J."/>
            <person name="Zismann V."/>
            <person name="Iobst S."/>
            <person name="de Vazeille A.R."/>
            <person name="Buell C.R."/>
            <person name="Ying K."/>
            <person name="Li Y."/>
            <person name="Lu T."/>
            <person name="Huang Y."/>
            <person name="Zhao Q."/>
            <person name="Feng Q."/>
            <person name="Zhang L."/>
            <person name="Zhu J."/>
            <person name="Weng Q."/>
            <person name="Mu J."/>
            <person name="Lu Y."/>
            <person name="Fan D."/>
            <person name="Liu Y."/>
            <person name="Guan J."/>
            <person name="Zhang Y."/>
            <person name="Yu S."/>
            <person name="Liu X."/>
            <person name="Zhang Y."/>
            <person name="Hong G."/>
            <person name="Han B."/>
            <person name="Choisne N."/>
            <person name="Demange N."/>
            <person name="Orjeda G."/>
            <person name="Samain S."/>
            <person name="Cattolico L."/>
            <person name="Pelletier E."/>
            <person name="Couloux A."/>
            <person name="Segurens B."/>
            <person name="Wincker P."/>
            <person name="D'Hont A."/>
            <person name="Scarpelli C."/>
            <person name="Weissenbach J."/>
            <person name="Salanoubat M."/>
            <person name="Quetier F."/>
            <person name="Yu Y."/>
            <person name="Kim H.R."/>
            <person name="Rambo T."/>
            <person name="Currie J."/>
            <person name="Collura K."/>
            <person name="Luo M."/>
            <person name="Yang T."/>
            <person name="Ammiraju J.S.S."/>
            <person name="Engler F."/>
            <person name="Soderlund C."/>
            <person name="Wing R.A."/>
            <person name="Palmer L.E."/>
            <person name="de la Bastide M."/>
            <person name="Spiegel L."/>
            <person name="Nascimento L."/>
            <person name="Zutavern T."/>
            <person name="O'Shaughnessy A."/>
            <person name="Dike S."/>
            <person name="Dedhia N."/>
            <person name="Preston R."/>
            <person name="Balija V."/>
            <person name="McCombie W.R."/>
            <person name="Chow T."/>
            <person name="Chen H."/>
            <person name="Chung M."/>
            <person name="Chen C."/>
            <person name="Shaw J."/>
            <person name="Wu H."/>
            <person name="Hsiao K."/>
            <person name="Chao Y."/>
            <person name="Chu M."/>
            <person name="Cheng C."/>
            <person name="Hour A."/>
            <person name="Lee P."/>
            <person name="Lin S."/>
            <person name="Lin Y."/>
            <person name="Liou J."/>
            <person name="Liu S."/>
            <person name="Hsing Y."/>
            <person name="Raghuvanshi S."/>
            <person name="Mohanty A."/>
            <person name="Bharti A.K."/>
            <person name="Gaur A."/>
            <person name="Gupta V."/>
            <person name="Kumar D."/>
            <person name="Ravi V."/>
            <person name="Vij S."/>
            <person name="Kapur A."/>
            <person name="Khurana P."/>
            <person name="Khurana P."/>
            <person name="Khurana J.P."/>
            <person name="Tyagi A.K."/>
            <person name="Gaikwad K."/>
            <person name="Singh A."/>
            <person name="Dalal V."/>
            <person name="Srivastava S."/>
            <person name="Dixit A."/>
            <person name="Pal A.K."/>
            <person name="Ghazi I.A."/>
            <person name="Yadav M."/>
            <person name="Pandit A."/>
            <person name="Bhargava A."/>
            <person name="Sureshbabu K."/>
            <person name="Batra K."/>
            <person name="Sharma T.R."/>
            <person name="Mohapatra T."/>
            <person name="Singh N.K."/>
            <person name="Messing J."/>
            <person name="Nelson A.B."/>
            <person name="Fuks G."/>
            <person name="Kavchok S."/>
            <person name="Keizer G."/>
            <person name="Linton E."/>
            <person name="Llaca V."/>
            <person name="Song R."/>
            <person name="Tanyolac B."/>
            <person name="Young S."/>
            <person name="Ho-Il K."/>
            <person name="Hahn J.H."/>
            <person name="Sangsakoo G."/>
            <person name="Vanavichit A."/>
            <person name="de Mattos Luiz.A.T."/>
            <person name="Zimmer P.D."/>
            <person name="Malone G."/>
            <person name="Dellagostin O."/>
            <person name="de Oliveira A.C."/>
            <person name="Bevan M."/>
            <person name="Bancroft I."/>
            <person name="Minx P."/>
            <person name="Cordum H."/>
            <person name="Wilson R."/>
            <person name="Cheng Z."/>
            <person name="Jin W."/>
            <person name="Jiang J."/>
            <person name="Leong S.A."/>
            <person name="Iwama H."/>
            <person name="Gojobori T."/>
            <person name="Itoh T."/>
            <person name="Niimura Y."/>
            <person name="Fujii Y."/>
            <person name="Habara T."/>
            <person name="Sakai H."/>
            <person name="Sato Y."/>
            <person name="Wilson G."/>
            <person name="Kumar K."/>
            <person name="McCouch S."/>
            <person name="Juretic N."/>
            <person name="Hoen D."/>
            <person name="Wright S."/>
            <person name="Bruskiewich R."/>
            <person name="Bureau T."/>
            <person name="Miyao A."/>
            <person name="Hirochika H."/>
            <person name="Nishikawa T."/>
            <person name="Kadowaki K."/>
            <person name="Sugiura M."/>
            <person name="Burr B."/>
            <person name="Sasaki T."/>
        </authorList>
    </citation>
    <scope>NUCLEOTIDE SEQUENCE [LARGE SCALE GENOMIC DNA]</scope>
    <source>
        <strain evidence="6">cv. Nipponbare</strain>
    </source>
</reference>
<dbReference type="EMBL" id="AP014959">
    <property type="protein sequence ID" value="BAS83470.1"/>
    <property type="molecule type" value="Genomic_DNA"/>
</dbReference>
<reference evidence="5 6" key="2">
    <citation type="journal article" date="2013" name="Plant Cell Physiol.">
        <title>Rice Annotation Project Database (RAP-DB): an integrative and interactive database for rice genomics.</title>
        <authorList>
            <person name="Sakai H."/>
            <person name="Lee S.S."/>
            <person name="Tanaka T."/>
            <person name="Numa H."/>
            <person name="Kim J."/>
            <person name="Kawahara Y."/>
            <person name="Wakimoto H."/>
            <person name="Yang C.C."/>
            <person name="Iwamoto M."/>
            <person name="Abe T."/>
            <person name="Yamada Y."/>
            <person name="Muto A."/>
            <person name="Inokuchi H."/>
            <person name="Ikemura T."/>
            <person name="Matsumoto T."/>
            <person name="Sasaki T."/>
            <person name="Itoh T."/>
        </authorList>
    </citation>
    <scope>NUCLEOTIDE SEQUENCE [LARGE SCALE GENOMIC DNA]</scope>
    <source>
        <strain evidence="6">cv. Nipponbare</strain>
    </source>
</reference>
<dbReference type="Gramene" id="Os03t0270600-00">
    <property type="protein sequence ID" value="Os03t0270600-00"/>
    <property type="gene ID" value="Os03g0270600"/>
</dbReference>
<gene>
    <name evidence="5" type="ordered locus">Os03g0270600</name>
    <name evidence="5" type="ORF">OSNPB_030270600</name>
</gene>
<keyword evidence="1 3" id="KW-0479">Metal-binding</keyword>